<dbReference type="PANTHER" id="PTHR33799">
    <property type="entry name" value="PTS PERMEASE-RELATED-RELATED"/>
    <property type="match status" value="1"/>
</dbReference>
<dbReference type="Pfam" id="PF03610">
    <property type="entry name" value="EIIA-man"/>
    <property type="match status" value="1"/>
</dbReference>
<dbReference type="InterPro" id="IPR033887">
    <property type="entry name" value="PTS_IIA_man"/>
</dbReference>
<dbReference type="GO" id="GO:0016301">
    <property type="term" value="F:kinase activity"/>
    <property type="evidence" value="ECO:0007669"/>
    <property type="project" value="UniProtKB-KW"/>
</dbReference>
<dbReference type="OrthoDB" id="9799827at2"/>
<proteinExistence type="predicted"/>
<comment type="caution">
    <text evidence="9">The sequence shown here is derived from an EMBL/GenBank/DDBJ whole genome shotgun (WGS) entry which is preliminary data.</text>
</comment>
<dbReference type="PANTHER" id="PTHR33799:SF1">
    <property type="entry name" value="PTS SYSTEM MANNOSE-SPECIFIC EIIAB COMPONENT-RELATED"/>
    <property type="match status" value="1"/>
</dbReference>
<sequence length="139" mass="15703">MERKLVLASHGKFASGILSSLELICGKNSNIITLDAYVKANYDLASEVEKLMRENRGKELIVITDIFGGSVNNEFLKYIYTPNFYLASGMNLPWLIEIVTQFTTAKSIPGLIKDSLNNSKEMIQFCNETIHKESEEEDF</sequence>
<dbReference type="PROSITE" id="PS51096">
    <property type="entry name" value="PTS_EIIA_TYPE_4"/>
    <property type="match status" value="1"/>
</dbReference>
<evidence type="ECO:0000259" key="8">
    <source>
        <dbReference type="PROSITE" id="PS51096"/>
    </source>
</evidence>
<organism evidence="9 10">
    <name type="scientific">Oceanobacillus sojae</name>
    <dbReference type="NCBI Taxonomy" id="582851"/>
    <lineage>
        <taxon>Bacteria</taxon>
        <taxon>Bacillati</taxon>
        <taxon>Bacillota</taxon>
        <taxon>Bacilli</taxon>
        <taxon>Bacillales</taxon>
        <taxon>Bacillaceae</taxon>
        <taxon>Oceanobacillus</taxon>
    </lineage>
</organism>
<dbReference type="InterPro" id="IPR036662">
    <property type="entry name" value="PTS_EIIA_man-typ_sf"/>
</dbReference>
<evidence type="ECO:0000256" key="4">
    <source>
        <dbReference type="ARBA" id="ARBA00022597"/>
    </source>
</evidence>
<dbReference type="CDD" id="cd00006">
    <property type="entry name" value="PTS_IIA_man"/>
    <property type="match status" value="1"/>
</dbReference>
<keyword evidence="3" id="KW-0963">Cytoplasm</keyword>
<evidence type="ECO:0000256" key="6">
    <source>
        <dbReference type="ARBA" id="ARBA00022683"/>
    </source>
</evidence>
<evidence type="ECO:0000313" key="9">
    <source>
        <dbReference type="EMBL" id="GEN87003.1"/>
    </source>
</evidence>
<dbReference type="InterPro" id="IPR051471">
    <property type="entry name" value="Bacterial_PTS_sugar_comp"/>
</dbReference>
<dbReference type="GO" id="GO:0009401">
    <property type="term" value="P:phosphoenolpyruvate-dependent sugar phosphotransferase system"/>
    <property type="evidence" value="ECO:0007669"/>
    <property type="project" value="UniProtKB-KW"/>
</dbReference>
<dbReference type="GO" id="GO:0005737">
    <property type="term" value="C:cytoplasm"/>
    <property type="evidence" value="ECO:0007669"/>
    <property type="project" value="UniProtKB-SubCell"/>
</dbReference>
<keyword evidence="5" id="KW-0808">Transferase</keyword>
<dbReference type="Gene3D" id="3.40.50.510">
    <property type="entry name" value="Phosphotransferase system, mannose-type IIA component"/>
    <property type="match status" value="1"/>
</dbReference>
<keyword evidence="10" id="KW-1185">Reference proteome</keyword>
<evidence type="ECO:0000256" key="3">
    <source>
        <dbReference type="ARBA" id="ARBA00022490"/>
    </source>
</evidence>
<dbReference type="AlphaFoldDB" id="A0A511ZHT4"/>
<dbReference type="STRING" id="582851.GCA_900162665_00871"/>
<keyword evidence="2" id="KW-0813">Transport</keyword>
<accession>A0A511ZHT4</accession>
<evidence type="ECO:0000256" key="1">
    <source>
        <dbReference type="ARBA" id="ARBA00004496"/>
    </source>
</evidence>
<keyword evidence="4" id="KW-0762">Sugar transport</keyword>
<dbReference type="EMBL" id="BJYM01000006">
    <property type="protein sequence ID" value="GEN87003.1"/>
    <property type="molecule type" value="Genomic_DNA"/>
</dbReference>
<name>A0A511ZHT4_9BACI</name>
<dbReference type="Proteomes" id="UP000321558">
    <property type="component" value="Unassembled WGS sequence"/>
</dbReference>
<dbReference type="GO" id="GO:0016020">
    <property type="term" value="C:membrane"/>
    <property type="evidence" value="ECO:0007669"/>
    <property type="project" value="InterPro"/>
</dbReference>
<dbReference type="SUPFAM" id="SSF53062">
    <property type="entry name" value="PTS system fructose IIA component-like"/>
    <property type="match status" value="1"/>
</dbReference>
<comment type="subcellular location">
    <subcellularLocation>
        <location evidence="1">Cytoplasm</location>
    </subcellularLocation>
</comment>
<keyword evidence="6" id="KW-0598">Phosphotransferase system</keyword>
<evidence type="ECO:0000313" key="10">
    <source>
        <dbReference type="Proteomes" id="UP000321558"/>
    </source>
</evidence>
<evidence type="ECO:0000256" key="7">
    <source>
        <dbReference type="ARBA" id="ARBA00022777"/>
    </source>
</evidence>
<evidence type="ECO:0000256" key="2">
    <source>
        <dbReference type="ARBA" id="ARBA00022448"/>
    </source>
</evidence>
<keyword evidence="7" id="KW-0418">Kinase</keyword>
<evidence type="ECO:0000256" key="5">
    <source>
        <dbReference type="ARBA" id="ARBA00022679"/>
    </source>
</evidence>
<feature type="domain" description="PTS EIIA type-4" evidence="8">
    <location>
        <begin position="2"/>
        <end position="123"/>
    </location>
</feature>
<dbReference type="InterPro" id="IPR004701">
    <property type="entry name" value="PTS_EIIA_man-typ"/>
</dbReference>
<protein>
    <submittedName>
        <fullName evidence="9">PTS mannose transporter subunit IIA</fullName>
    </submittedName>
</protein>
<gene>
    <name evidence="9" type="ORF">OSO01_17420</name>
</gene>
<reference evidence="9 10" key="1">
    <citation type="submission" date="2019-07" db="EMBL/GenBank/DDBJ databases">
        <title>Whole genome shotgun sequence of Oceanobacillus sojae NBRC 105379.</title>
        <authorList>
            <person name="Hosoyama A."/>
            <person name="Uohara A."/>
            <person name="Ohji S."/>
            <person name="Ichikawa N."/>
        </authorList>
    </citation>
    <scope>NUCLEOTIDE SEQUENCE [LARGE SCALE GENOMIC DNA]</scope>
    <source>
        <strain evidence="9 10">NBRC 105379</strain>
    </source>
</reference>
<dbReference type="RefSeq" id="WP_147210022.1">
    <property type="nucleotide sequence ID" value="NZ_BJYM01000006.1"/>
</dbReference>